<feature type="compositionally biased region" description="Low complexity" evidence="1">
    <location>
        <begin position="29"/>
        <end position="39"/>
    </location>
</feature>
<reference evidence="2" key="1">
    <citation type="submission" date="2018-10" db="EMBL/GenBank/DDBJ databases">
        <title>Population genomic analysis revealed the cold adaptation of white poplar.</title>
        <authorList>
            <person name="Liu Y.-J."/>
        </authorList>
    </citation>
    <scope>NUCLEOTIDE SEQUENCE [LARGE SCALE GENOMIC DNA]</scope>
    <source>
        <strain evidence="2">PAL-ZL1</strain>
    </source>
</reference>
<sequence length="145" mass="15735">MAKSKKKSSVMRSAQRDYDSNPQRTLSWSISPDIQRPSSSPSPPSPPRTTVAFTDIVNLHHQSRVRTKNQNRGLHSTPSTAQSVSSPQQYGLNASPSVSIRPHHGLLDDPGSSNPWPGVRNPNPEASPRVAVSSPPHMFGKAPTE</sequence>
<name>A0A4U5QKZ7_POPAL</name>
<feature type="region of interest" description="Disordered" evidence="1">
    <location>
        <begin position="1"/>
        <end position="51"/>
    </location>
</feature>
<accession>A0A4U5QKZ7</accession>
<evidence type="ECO:0000313" key="2">
    <source>
        <dbReference type="EMBL" id="TKS10931.1"/>
    </source>
</evidence>
<proteinExistence type="predicted"/>
<dbReference type="EMBL" id="RCHU01000221">
    <property type="protein sequence ID" value="TKS10931.1"/>
    <property type="molecule type" value="Genomic_DNA"/>
</dbReference>
<gene>
    <name evidence="2" type="ORF">D5086_0000078360</name>
</gene>
<protein>
    <submittedName>
        <fullName evidence="2">Uncharacterized protein</fullName>
    </submittedName>
</protein>
<comment type="caution">
    <text evidence="2">The sequence shown here is derived from an EMBL/GenBank/DDBJ whole genome shotgun (WGS) entry which is preliminary data.</text>
</comment>
<feature type="compositionally biased region" description="Polar residues" evidence="1">
    <location>
        <begin position="70"/>
        <end position="98"/>
    </location>
</feature>
<dbReference type="AlphaFoldDB" id="A0A4U5QKZ7"/>
<feature type="region of interest" description="Disordered" evidence="1">
    <location>
        <begin position="63"/>
        <end position="145"/>
    </location>
</feature>
<evidence type="ECO:0000256" key="1">
    <source>
        <dbReference type="SAM" id="MobiDB-lite"/>
    </source>
</evidence>
<organism evidence="2">
    <name type="scientific">Populus alba</name>
    <name type="common">White poplar</name>
    <dbReference type="NCBI Taxonomy" id="43335"/>
    <lineage>
        <taxon>Eukaryota</taxon>
        <taxon>Viridiplantae</taxon>
        <taxon>Streptophyta</taxon>
        <taxon>Embryophyta</taxon>
        <taxon>Tracheophyta</taxon>
        <taxon>Spermatophyta</taxon>
        <taxon>Magnoliopsida</taxon>
        <taxon>eudicotyledons</taxon>
        <taxon>Gunneridae</taxon>
        <taxon>Pentapetalae</taxon>
        <taxon>rosids</taxon>
        <taxon>fabids</taxon>
        <taxon>Malpighiales</taxon>
        <taxon>Salicaceae</taxon>
        <taxon>Saliceae</taxon>
        <taxon>Populus</taxon>
    </lineage>
</organism>